<evidence type="ECO:0000256" key="1">
    <source>
        <dbReference type="ARBA" id="ARBA00023015"/>
    </source>
</evidence>
<dbReference type="OrthoDB" id="5450856at2"/>
<evidence type="ECO:0000259" key="4">
    <source>
        <dbReference type="PROSITE" id="PS50949"/>
    </source>
</evidence>
<evidence type="ECO:0000256" key="2">
    <source>
        <dbReference type="ARBA" id="ARBA00023125"/>
    </source>
</evidence>
<dbReference type="Pfam" id="PF07729">
    <property type="entry name" value="FCD"/>
    <property type="match status" value="1"/>
</dbReference>
<accession>A0A193LJG1</accession>
<dbReference type="Gene3D" id="1.10.10.10">
    <property type="entry name" value="Winged helix-like DNA-binding domain superfamily/Winged helix DNA-binding domain"/>
    <property type="match status" value="1"/>
</dbReference>
<dbReference type="Pfam" id="PF00392">
    <property type="entry name" value="GntR"/>
    <property type="match status" value="1"/>
</dbReference>
<dbReference type="SUPFAM" id="SSF48008">
    <property type="entry name" value="GntR ligand-binding domain-like"/>
    <property type="match status" value="1"/>
</dbReference>
<dbReference type="PROSITE" id="PS50949">
    <property type="entry name" value="HTH_GNTR"/>
    <property type="match status" value="1"/>
</dbReference>
<keyword evidence="6" id="KW-1185">Reference proteome</keyword>
<gene>
    <name evidence="5" type="ORF">BA177_16660</name>
</gene>
<dbReference type="STRING" id="1548547.BA177_16660"/>
<dbReference type="SMART" id="SM00895">
    <property type="entry name" value="FCD"/>
    <property type="match status" value="1"/>
</dbReference>
<dbReference type="InterPro" id="IPR036388">
    <property type="entry name" value="WH-like_DNA-bd_sf"/>
</dbReference>
<dbReference type="CDD" id="cd07377">
    <property type="entry name" value="WHTH_GntR"/>
    <property type="match status" value="1"/>
</dbReference>
<dbReference type="Gene3D" id="1.20.120.530">
    <property type="entry name" value="GntR ligand-binding domain-like"/>
    <property type="match status" value="1"/>
</dbReference>
<evidence type="ECO:0000256" key="3">
    <source>
        <dbReference type="ARBA" id="ARBA00023163"/>
    </source>
</evidence>
<proteinExistence type="predicted"/>
<reference evidence="5 6" key="1">
    <citation type="submission" date="2016-06" db="EMBL/GenBank/DDBJ databases">
        <title>Complete genome sequence of a deep-branching marine Gamma Proteobacterium Woeseia oceani type strain XK5.</title>
        <authorList>
            <person name="Mu D."/>
            <person name="Du Z."/>
        </authorList>
    </citation>
    <scope>NUCLEOTIDE SEQUENCE [LARGE SCALE GENOMIC DNA]</scope>
    <source>
        <strain evidence="5 6">XK5</strain>
    </source>
</reference>
<organism evidence="5 6">
    <name type="scientific">Woeseia oceani</name>
    <dbReference type="NCBI Taxonomy" id="1548547"/>
    <lineage>
        <taxon>Bacteria</taxon>
        <taxon>Pseudomonadati</taxon>
        <taxon>Pseudomonadota</taxon>
        <taxon>Gammaproteobacteria</taxon>
        <taxon>Woeseiales</taxon>
        <taxon>Woeseiaceae</taxon>
        <taxon>Woeseia</taxon>
    </lineage>
</organism>
<dbReference type="RefSeq" id="WP_068618074.1">
    <property type="nucleotide sequence ID" value="NZ_CP016268.1"/>
</dbReference>
<keyword evidence="1" id="KW-0805">Transcription regulation</keyword>
<dbReference type="InterPro" id="IPR008920">
    <property type="entry name" value="TF_FadR/GntR_C"/>
</dbReference>
<dbReference type="InterPro" id="IPR036390">
    <property type="entry name" value="WH_DNA-bd_sf"/>
</dbReference>
<dbReference type="SUPFAM" id="SSF46785">
    <property type="entry name" value="Winged helix' DNA-binding domain"/>
    <property type="match status" value="1"/>
</dbReference>
<dbReference type="GO" id="GO:0003700">
    <property type="term" value="F:DNA-binding transcription factor activity"/>
    <property type="evidence" value="ECO:0007669"/>
    <property type="project" value="InterPro"/>
</dbReference>
<dbReference type="KEGG" id="woc:BA177_16660"/>
<protein>
    <recommendedName>
        <fullName evidence="4">HTH gntR-type domain-containing protein</fullName>
    </recommendedName>
</protein>
<dbReference type="EMBL" id="CP016268">
    <property type="protein sequence ID" value="ANO52596.1"/>
    <property type="molecule type" value="Genomic_DNA"/>
</dbReference>
<dbReference type="GO" id="GO:0003677">
    <property type="term" value="F:DNA binding"/>
    <property type="evidence" value="ECO:0007669"/>
    <property type="project" value="UniProtKB-KW"/>
</dbReference>
<dbReference type="InterPro" id="IPR011711">
    <property type="entry name" value="GntR_C"/>
</dbReference>
<dbReference type="PANTHER" id="PTHR43537">
    <property type="entry name" value="TRANSCRIPTIONAL REGULATOR, GNTR FAMILY"/>
    <property type="match status" value="1"/>
</dbReference>
<name>A0A193LJG1_9GAMM</name>
<dbReference type="PANTHER" id="PTHR43537:SF5">
    <property type="entry name" value="UXU OPERON TRANSCRIPTIONAL REGULATOR"/>
    <property type="match status" value="1"/>
</dbReference>
<keyword evidence="3" id="KW-0804">Transcription</keyword>
<evidence type="ECO:0000313" key="5">
    <source>
        <dbReference type="EMBL" id="ANO52596.1"/>
    </source>
</evidence>
<feature type="domain" description="HTH gntR-type" evidence="4">
    <location>
        <begin position="3"/>
        <end position="71"/>
    </location>
</feature>
<dbReference type="PRINTS" id="PR00035">
    <property type="entry name" value="HTHGNTR"/>
</dbReference>
<dbReference type="SMART" id="SM00345">
    <property type="entry name" value="HTH_GNTR"/>
    <property type="match status" value="1"/>
</dbReference>
<sequence length="237" mass="27497">MTTRRYKIVADAIAEKIYSGEYRIGQRLPTERELAEQFETSRPMIREALIALELYGLISVRQGAGIYVQAWQNQPLRVNIFDRGVSPFELLDARRMIEGELVAAAAAIITDRELLALEQLIQKMKDSFNQLEKYEQYDRQFHVQIAKAARNTALTAVIDSLWALHTRGQLWSQLHRFIPSQKLHGDRLDEHRAIYDALQRRNPDDARRAMHEHLQRARETLMTAADRLQDHHAADDD</sequence>
<keyword evidence="2" id="KW-0238">DNA-binding</keyword>
<dbReference type="InterPro" id="IPR000524">
    <property type="entry name" value="Tscrpt_reg_HTH_GntR"/>
</dbReference>
<dbReference type="Proteomes" id="UP000092695">
    <property type="component" value="Chromosome"/>
</dbReference>
<evidence type="ECO:0000313" key="6">
    <source>
        <dbReference type="Proteomes" id="UP000092695"/>
    </source>
</evidence>
<dbReference type="AlphaFoldDB" id="A0A193LJG1"/>